<keyword evidence="3" id="KW-1185">Reference proteome</keyword>
<dbReference type="Proteomes" id="UP001240150">
    <property type="component" value="Chromosome"/>
</dbReference>
<protein>
    <submittedName>
        <fullName evidence="2">HlyD family efflux transporter periplasmic adaptor subunit</fullName>
    </submittedName>
</protein>
<dbReference type="Pfam" id="PF25975">
    <property type="entry name" value="CzcB_C"/>
    <property type="match status" value="1"/>
</dbReference>
<dbReference type="EMBL" id="CP126980">
    <property type="protein sequence ID" value="WIM98696.1"/>
    <property type="molecule type" value="Genomic_DNA"/>
</dbReference>
<proteinExistence type="predicted"/>
<dbReference type="Gene3D" id="2.40.50.100">
    <property type="match status" value="1"/>
</dbReference>
<evidence type="ECO:0000313" key="2">
    <source>
        <dbReference type="EMBL" id="WIM98696.1"/>
    </source>
</evidence>
<organism evidence="2 3">
    <name type="scientific">Actinoplanes oblitus</name>
    <dbReference type="NCBI Taxonomy" id="3040509"/>
    <lineage>
        <taxon>Bacteria</taxon>
        <taxon>Bacillati</taxon>
        <taxon>Actinomycetota</taxon>
        <taxon>Actinomycetes</taxon>
        <taxon>Micromonosporales</taxon>
        <taxon>Micromonosporaceae</taxon>
        <taxon>Actinoplanes</taxon>
    </lineage>
</organism>
<sequence>MVAGVTVAVLHRRPDAQGPAPVVAVAAAKGEVTLDVATIGTVEPATTRELAFAVTGTVEAIEVRAGTKVAAGQTLAAVDDTGAADDVDSAEEILSDAKGRLTEAENAAASVTAAATTCATPTLGHLTAVSAAATAAPSVPAIAAACPTHGYPDAGNDPILNARQTVNRAGRAVAEARAALDGAVLKAPIAGTVVSVAGRVGDTVSSGRTFITLAGTSAMQVRADFPEADAGSLKVGQRGTVTLADHDDTLDVTVVRVDPVGTSDGTLVRYGAVLAFAAPPTDLLVGQSAQVTVRVGEATDVLRVPSTAVHDISGGSGTVLVRSGTGDAQRTVTVGLRGDQYTEVTDGLTAGEPVVRSW</sequence>
<dbReference type="PANTHER" id="PTHR30469:SF33">
    <property type="entry name" value="SLR1207 PROTEIN"/>
    <property type="match status" value="1"/>
</dbReference>
<accession>A0ABY8WLB8</accession>
<dbReference type="Gene3D" id="2.40.30.170">
    <property type="match status" value="1"/>
</dbReference>
<dbReference type="SUPFAM" id="SSF111369">
    <property type="entry name" value="HlyD-like secretion proteins"/>
    <property type="match status" value="1"/>
</dbReference>
<evidence type="ECO:0000313" key="3">
    <source>
        <dbReference type="Proteomes" id="UP001240150"/>
    </source>
</evidence>
<dbReference type="RefSeq" id="WP_284920077.1">
    <property type="nucleotide sequence ID" value="NZ_CP126980.1"/>
</dbReference>
<name>A0ABY8WLB8_9ACTN</name>
<dbReference type="Gene3D" id="2.40.420.20">
    <property type="match status" value="1"/>
</dbReference>
<feature type="domain" description="CzcB-like C-terminal circularly permuted SH3-like" evidence="1">
    <location>
        <begin position="303"/>
        <end position="355"/>
    </location>
</feature>
<dbReference type="PANTHER" id="PTHR30469">
    <property type="entry name" value="MULTIDRUG RESISTANCE PROTEIN MDTA"/>
    <property type="match status" value="1"/>
</dbReference>
<dbReference type="InterPro" id="IPR058649">
    <property type="entry name" value="CzcB_C"/>
</dbReference>
<evidence type="ECO:0000259" key="1">
    <source>
        <dbReference type="Pfam" id="PF25975"/>
    </source>
</evidence>
<reference evidence="2 3" key="1">
    <citation type="submission" date="2023-06" db="EMBL/GenBank/DDBJ databases">
        <authorList>
            <person name="Yushchuk O."/>
            <person name="Binda E."/>
            <person name="Ruckert-Reed C."/>
            <person name="Fedorenko V."/>
            <person name="Kalinowski J."/>
            <person name="Marinelli F."/>
        </authorList>
    </citation>
    <scope>NUCLEOTIDE SEQUENCE [LARGE SCALE GENOMIC DNA]</scope>
    <source>
        <strain evidence="2 3">NRRL 3884</strain>
    </source>
</reference>
<gene>
    <name evidence="2" type="ORF">ACTOB_002305</name>
</gene>